<keyword evidence="2 6" id="KW-0378">Hydrolase</keyword>
<dbReference type="RefSeq" id="WP_013703960.1">
    <property type="nucleotide sequence ID" value="NC_015387.1"/>
</dbReference>
<feature type="domain" description="Aminodeoxyfutalosine deaminase/Imidazolonepropionase-like composite" evidence="5">
    <location>
        <begin position="27"/>
        <end position="52"/>
    </location>
</feature>
<accession>F2NPB2</accession>
<proteinExistence type="predicted"/>
<dbReference type="Pfam" id="PF01979">
    <property type="entry name" value="Amidohydro_1"/>
    <property type="match status" value="1"/>
</dbReference>
<dbReference type="eggNOG" id="COG0402">
    <property type="taxonomic scope" value="Bacteria"/>
</dbReference>
<dbReference type="Gene3D" id="2.30.40.10">
    <property type="entry name" value="Urease, subunit C, domain 1"/>
    <property type="match status" value="1"/>
</dbReference>
<reference evidence="6 7" key="1">
    <citation type="journal article" date="2012" name="Stand. Genomic Sci.">
        <title>Complete genome sequence of the aerobic, heterotroph Marinithermus hydrothermalis type strain (T1(T)) from a deep-sea hydrothermal vent chimney.</title>
        <authorList>
            <person name="Copeland A."/>
            <person name="Gu W."/>
            <person name="Yasawong M."/>
            <person name="Lapidus A."/>
            <person name="Lucas S."/>
            <person name="Deshpande S."/>
            <person name="Pagani I."/>
            <person name="Tapia R."/>
            <person name="Cheng J.F."/>
            <person name="Goodwin L.A."/>
            <person name="Pitluck S."/>
            <person name="Liolios K."/>
            <person name="Ivanova N."/>
            <person name="Mavromatis K."/>
            <person name="Mikhailova N."/>
            <person name="Pati A."/>
            <person name="Chen A."/>
            <person name="Palaniappan K."/>
            <person name="Land M."/>
            <person name="Pan C."/>
            <person name="Brambilla E.M."/>
            <person name="Rohde M."/>
            <person name="Tindall B.J."/>
            <person name="Sikorski J."/>
            <person name="Goker M."/>
            <person name="Detter J.C."/>
            <person name="Bristow J."/>
            <person name="Eisen J.A."/>
            <person name="Markowitz V."/>
            <person name="Hugenholtz P."/>
            <person name="Kyrpides N.C."/>
            <person name="Klenk H.P."/>
            <person name="Woyke T."/>
        </authorList>
    </citation>
    <scope>NUCLEOTIDE SEQUENCE [LARGE SCALE GENOMIC DNA]</scope>
    <source>
        <strain evidence="7">DSM 14884 / JCM 11576 / T1</strain>
    </source>
</reference>
<gene>
    <name evidence="6" type="ordered locus">Marky_1173</name>
</gene>
<dbReference type="SUPFAM" id="SSF51338">
    <property type="entry name" value="Composite domain of metallo-dependent hydrolases"/>
    <property type="match status" value="1"/>
</dbReference>
<dbReference type="Gene3D" id="3.20.20.140">
    <property type="entry name" value="Metal-dependent hydrolases"/>
    <property type="match status" value="1"/>
</dbReference>
<dbReference type="InterPro" id="IPR011059">
    <property type="entry name" value="Metal-dep_hydrolase_composite"/>
</dbReference>
<dbReference type="EC" id="3.5.4.28" evidence="6"/>
<dbReference type="Pfam" id="PF22039">
    <property type="entry name" value="HUTI_composite_bact"/>
    <property type="match status" value="1"/>
</dbReference>
<dbReference type="InterPro" id="IPR054418">
    <property type="entry name" value="MQNX/HUTI_composite_N"/>
</dbReference>
<dbReference type="Proteomes" id="UP000007030">
    <property type="component" value="Chromosome"/>
</dbReference>
<dbReference type="GO" id="GO:0050270">
    <property type="term" value="F:S-adenosylhomocysteine deaminase activity"/>
    <property type="evidence" value="ECO:0007669"/>
    <property type="project" value="UniProtKB-EC"/>
</dbReference>
<evidence type="ECO:0000256" key="2">
    <source>
        <dbReference type="ARBA" id="ARBA00022801"/>
    </source>
</evidence>
<dbReference type="InterPro" id="IPR050287">
    <property type="entry name" value="MTA/SAH_deaminase"/>
</dbReference>
<dbReference type="AlphaFoldDB" id="F2NPB2"/>
<evidence type="ECO:0000313" key="7">
    <source>
        <dbReference type="Proteomes" id="UP000007030"/>
    </source>
</evidence>
<dbReference type="STRING" id="869210.Marky_1173"/>
<evidence type="ECO:0000259" key="4">
    <source>
        <dbReference type="Pfam" id="PF01979"/>
    </source>
</evidence>
<sequence>MPRIDLRAHIWTADLVYTGFGAPMRAGGVAVVGEHVAQTGPLQDLRRAYPDAPIEHKGRYLGIPPVNAHTHLDLSAVPRYQGAYVGFVRHVIQHTRRGARGLEAARRGMAELQSHRAAAFGDIVTREEVMRWLLTESPLPGVAYWEVIAPDPTKAAEVFREVRARIERWRALERPGGVRVGLSPHAPHTVSAPLLKRLAEYARLEGLPMQIHAAESPAELEYFQRGTGPLAAFLREVTGLSHPAPGMTPVAYLAELGVLEARPTLVHAVQVTEADVRILAEAGVRVVSCPRSNAGLEVGRFPWGLYGKYGVEVALGTDSRASSPDLDVRAEAQALLEAGLEPRGVFRALTRGGYRALGLAAPRLVRGTPVRQVEFW</sequence>
<dbReference type="HOGENOM" id="CLU_012358_2_5_0"/>
<dbReference type="InterPro" id="IPR032466">
    <property type="entry name" value="Metal_Hydrolase"/>
</dbReference>
<protein>
    <submittedName>
        <fullName evidence="6">S-adenosylhomocysteine deaminase</fullName>
        <ecNumber evidence="6">3.5.4.28</ecNumber>
    </submittedName>
</protein>
<name>F2NPB2_MARHT</name>
<dbReference type="PANTHER" id="PTHR43794">
    <property type="entry name" value="AMINOHYDROLASE SSNA-RELATED"/>
    <property type="match status" value="1"/>
</dbReference>
<dbReference type="PANTHER" id="PTHR43794:SF11">
    <property type="entry name" value="AMIDOHYDROLASE-RELATED DOMAIN-CONTAINING PROTEIN"/>
    <property type="match status" value="1"/>
</dbReference>
<keyword evidence="1" id="KW-0479">Metal-binding</keyword>
<feature type="domain" description="Amidohydrolase-related" evidence="4">
    <location>
        <begin position="150"/>
        <end position="359"/>
    </location>
</feature>
<keyword evidence="3" id="KW-0862">Zinc</keyword>
<evidence type="ECO:0000313" key="6">
    <source>
        <dbReference type="EMBL" id="AEB11913.1"/>
    </source>
</evidence>
<dbReference type="GO" id="GO:0046872">
    <property type="term" value="F:metal ion binding"/>
    <property type="evidence" value="ECO:0007669"/>
    <property type="project" value="UniProtKB-KW"/>
</dbReference>
<evidence type="ECO:0000256" key="3">
    <source>
        <dbReference type="ARBA" id="ARBA00022833"/>
    </source>
</evidence>
<dbReference type="EMBL" id="CP002630">
    <property type="protein sequence ID" value="AEB11913.1"/>
    <property type="molecule type" value="Genomic_DNA"/>
</dbReference>
<keyword evidence="7" id="KW-1185">Reference proteome</keyword>
<organism evidence="6 7">
    <name type="scientific">Marinithermus hydrothermalis (strain DSM 14884 / JCM 11576 / T1)</name>
    <dbReference type="NCBI Taxonomy" id="869210"/>
    <lineage>
        <taxon>Bacteria</taxon>
        <taxon>Thermotogati</taxon>
        <taxon>Deinococcota</taxon>
        <taxon>Deinococci</taxon>
        <taxon>Thermales</taxon>
        <taxon>Thermaceae</taxon>
        <taxon>Marinithermus</taxon>
    </lineage>
</organism>
<dbReference type="InterPro" id="IPR006680">
    <property type="entry name" value="Amidohydro-rel"/>
</dbReference>
<evidence type="ECO:0000259" key="5">
    <source>
        <dbReference type="Pfam" id="PF22039"/>
    </source>
</evidence>
<dbReference type="KEGG" id="mhd:Marky_1173"/>
<evidence type="ECO:0000256" key="1">
    <source>
        <dbReference type="ARBA" id="ARBA00022723"/>
    </source>
</evidence>
<dbReference type="SUPFAM" id="SSF51556">
    <property type="entry name" value="Metallo-dependent hydrolases"/>
    <property type="match status" value="1"/>
</dbReference>